<accession>W4LCR6</accession>
<dbReference type="HOGENOM" id="CLU_2116399_0_0_7"/>
<dbReference type="AlphaFoldDB" id="W4LCR6"/>
<gene>
    <name evidence="2" type="ORF">ETSY2_47490</name>
</gene>
<sequence length="117" mass="12717">MSEPEIDASGYHFTDIASMSWRASIVADGIEVKDLGSANGRVMELVRCRAGTTFPTHHHVGPEFIYLLEGEAMQNGQRLKPGWAGVAEAGTIDADFHSDAGCVFLLIYSEEKEESEG</sequence>
<dbReference type="Gene3D" id="2.60.120.10">
    <property type="entry name" value="Jelly Rolls"/>
    <property type="match status" value="1"/>
</dbReference>
<dbReference type="InterPro" id="IPR011051">
    <property type="entry name" value="RmlC_Cupin_sf"/>
</dbReference>
<organism evidence="2 3">
    <name type="scientific">Candidatus Entotheonella gemina</name>
    <dbReference type="NCBI Taxonomy" id="1429439"/>
    <lineage>
        <taxon>Bacteria</taxon>
        <taxon>Pseudomonadati</taxon>
        <taxon>Nitrospinota/Tectimicrobiota group</taxon>
        <taxon>Candidatus Tectimicrobiota</taxon>
        <taxon>Candidatus Entotheonellia</taxon>
        <taxon>Candidatus Entotheonellales</taxon>
        <taxon>Candidatus Entotheonellaceae</taxon>
        <taxon>Candidatus Entotheonella</taxon>
    </lineage>
</organism>
<dbReference type="InterPro" id="IPR025979">
    <property type="entry name" value="ChrR-like_cupin_dom"/>
</dbReference>
<dbReference type="SUPFAM" id="SSF51182">
    <property type="entry name" value="RmlC-like cupins"/>
    <property type="match status" value="1"/>
</dbReference>
<dbReference type="Pfam" id="PF12973">
    <property type="entry name" value="Cupin_7"/>
    <property type="match status" value="1"/>
</dbReference>
<evidence type="ECO:0000313" key="2">
    <source>
        <dbReference type="EMBL" id="ETW95863.1"/>
    </source>
</evidence>
<evidence type="ECO:0000313" key="3">
    <source>
        <dbReference type="Proteomes" id="UP000019140"/>
    </source>
</evidence>
<name>W4LCR6_9BACT</name>
<dbReference type="InterPro" id="IPR014710">
    <property type="entry name" value="RmlC-like_jellyroll"/>
</dbReference>
<evidence type="ECO:0000259" key="1">
    <source>
        <dbReference type="Pfam" id="PF12973"/>
    </source>
</evidence>
<dbReference type="Proteomes" id="UP000019140">
    <property type="component" value="Unassembled WGS sequence"/>
</dbReference>
<proteinExistence type="predicted"/>
<reference evidence="2 3" key="1">
    <citation type="journal article" date="2014" name="Nature">
        <title>An environmental bacterial taxon with a large and distinct metabolic repertoire.</title>
        <authorList>
            <person name="Wilson M.C."/>
            <person name="Mori T."/>
            <person name="Ruckert C."/>
            <person name="Uria A.R."/>
            <person name="Helf M.J."/>
            <person name="Takada K."/>
            <person name="Gernert C."/>
            <person name="Steffens U.A."/>
            <person name="Heycke N."/>
            <person name="Schmitt S."/>
            <person name="Rinke C."/>
            <person name="Helfrich E.J."/>
            <person name="Brachmann A.O."/>
            <person name="Gurgui C."/>
            <person name="Wakimoto T."/>
            <person name="Kracht M."/>
            <person name="Crusemann M."/>
            <person name="Hentschel U."/>
            <person name="Abe I."/>
            <person name="Matsunaga S."/>
            <person name="Kalinowski J."/>
            <person name="Takeyama H."/>
            <person name="Piel J."/>
        </authorList>
    </citation>
    <scope>NUCLEOTIDE SEQUENCE [LARGE SCALE GENOMIC DNA]</scope>
    <source>
        <strain evidence="3">TSY2</strain>
    </source>
</reference>
<dbReference type="EMBL" id="AZHX01002261">
    <property type="protein sequence ID" value="ETW95863.1"/>
    <property type="molecule type" value="Genomic_DNA"/>
</dbReference>
<protein>
    <recommendedName>
        <fullName evidence="1">ChrR-like cupin domain-containing protein</fullName>
    </recommendedName>
</protein>
<comment type="caution">
    <text evidence="2">The sequence shown here is derived from an EMBL/GenBank/DDBJ whole genome shotgun (WGS) entry which is preliminary data.</text>
</comment>
<keyword evidence="3" id="KW-1185">Reference proteome</keyword>
<feature type="domain" description="ChrR-like cupin" evidence="1">
    <location>
        <begin position="13"/>
        <end position="105"/>
    </location>
</feature>